<dbReference type="AlphaFoldDB" id="A0A8C2QVN1"/>
<evidence type="ECO:0000313" key="1">
    <source>
        <dbReference type="Ensembl" id="ENSCHIP00010011308.1"/>
    </source>
</evidence>
<dbReference type="Ensembl" id="ENSCHIT00010015981.1">
    <property type="protein sequence ID" value="ENSCHIP00010011308.1"/>
    <property type="gene ID" value="ENSCHIG00010008410.1"/>
</dbReference>
<reference evidence="1" key="1">
    <citation type="submission" date="2019-03" db="EMBL/GenBank/DDBJ databases">
        <title>Genome sequencing and reference-guided assembly of Black Bengal Goat (Capra hircus).</title>
        <authorList>
            <person name="Siddiki A.Z."/>
            <person name="Baten A."/>
            <person name="Billah M."/>
            <person name="Alam M.A.U."/>
            <person name="Shawrob K.S.M."/>
            <person name="Saha S."/>
            <person name="Chowdhury M."/>
            <person name="Rahman A.H."/>
            <person name="Stear M."/>
            <person name="Miah G."/>
            <person name="Das G.B."/>
            <person name="Hossain M.M."/>
            <person name="Kumkum M."/>
            <person name="Islam M.S."/>
            <person name="Mollah A.M."/>
            <person name="Ahsan A."/>
            <person name="Tusar F."/>
            <person name="Khan M.K.I."/>
        </authorList>
    </citation>
    <scope>NUCLEOTIDE SEQUENCE [LARGE SCALE GENOMIC DNA]</scope>
</reference>
<sequence>MYLQVCTRTALEQTDRQGAGQGRCQWWGGGTRGNSTPQRDGHLLLRGEGGGLALLLLEGVEEAADLVPQILLQETQVIFHVPRQGAQLLPERVQLLHHGFVEGLAIGPHGAAEVLHLLVQAAAQLGQGLLQALGVARLASTHAVDHGHQPLPQFLGFGRDLGLQLLGMLLHLKGQALQLVVELPLDVLSIRGQAAAQFLHVLLDLGLELVRVGRQVPLELLHPLVDRGLELLGVGRQRGLQLVQVLPHHRLHALRVGRQLAPQLLRLGVDLGAQLLCVWSQALLQLAHVVPDLLAHLGGVGQQPGPQLLQLLANLLLQLLGVLSQPFMQFRGKGHQLLLQVVRVGAHFPKFILEEGAAGKGRKGATMRLGIPACVLSRFGPVRLFVTPGL</sequence>
<reference evidence="1" key="2">
    <citation type="submission" date="2025-08" db="UniProtKB">
        <authorList>
            <consortium name="Ensembl"/>
        </authorList>
    </citation>
    <scope>IDENTIFICATION</scope>
</reference>
<organism evidence="1">
    <name type="scientific">Capra hircus</name>
    <name type="common">Goat</name>
    <dbReference type="NCBI Taxonomy" id="9925"/>
    <lineage>
        <taxon>Eukaryota</taxon>
        <taxon>Metazoa</taxon>
        <taxon>Chordata</taxon>
        <taxon>Craniata</taxon>
        <taxon>Vertebrata</taxon>
        <taxon>Euteleostomi</taxon>
        <taxon>Mammalia</taxon>
        <taxon>Eutheria</taxon>
        <taxon>Laurasiatheria</taxon>
        <taxon>Artiodactyla</taxon>
        <taxon>Ruminantia</taxon>
        <taxon>Pecora</taxon>
        <taxon>Bovidae</taxon>
        <taxon>Caprinae</taxon>
        <taxon>Capra</taxon>
    </lineage>
</organism>
<proteinExistence type="predicted"/>
<name>A0A8C2QVN1_CAPHI</name>
<protein>
    <submittedName>
        <fullName evidence="1">Uncharacterized protein</fullName>
    </submittedName>
</protein>
<accession>A0A8C2QVN1</accession>